<accession>A0AAV0B8D0</accession>
<dbReference type="Proteomes" id="UP001153365">
    <property type="component" value="Unassembled WGS sequence"/>
</dbReference>
<name>A0AAV0B8D0_PHAPC</name>
<feature type="coiled-coil region" evidence="1">
    <location>
        <begin position="8"/>
        <end position="46"/>
    </location>
</feature>
<feature type="region of interest" description="Disordered" evidence="2">
    <location>
        <begin position="106"/>
        <end position="142"/>
    </location>
</feature>
<comment type="caution">
    <text evidence="3">The sequence shown here is derived from an EMBL/GenBank/DDBJ whole genome shotgun (WGS) entry which is preliminary data.</text>
</comment>
<evidence type="ECO:0000313" key="4">
    <source>
        <dbReference type="Proteomes" id="UP001153365"/>
    </source>
</evidence>
<keyword evidence="4" id="KW-1185">Reference proteome</keyword>
<evidence type="ECO:0000256" key="1">
    <source>
        <dbReference type="SAM" id="Coils"/>
    </source>
</evidence>
<reference evidence="3" key="1">
    <citation type="submission" date="2022-06" db="EMBL/GenBank/DDBJ databases">
        <authorList>
            <consortium name="SYNGENTA / RWTH Aachen University"/>
        </authorList>
    </citation>
    <scope>NUCLEOTIDE SEQUENCE</scope>
</reference>
<organism evidence="3 4">
    <name type="scientific">Phakopsora pachyrhizi</name>
    <name type="common">Asian soybean rust disease fungus</name>
    <dbReference type="NCBI Taxonomy" id="170000"/>
    <lineage>
        <taxon>Eukaryota</taxon>
        <taxon>Fungi</taxon>
        <taxon>Dikarya</taxon>
        <taxon>Basidiomycota</taxon>
        <taxon>Pucciniomycotina</taxon>
        <taxon>Pucciniomycetes</taxon>
        <taxon>Pucciniales</taxon>
        <taxon>Phakopsoraceae</taxon>
        <taxon>Phakopsora</taxon>
    </lineage>
</organism>
<dbReference type="AlphaFoldDB" id="A0AAV0B8D0"/>
<evidence type="ECO:0000313" key="3">
    <source>
        <dbReference type="EMBL" id="CAH7682285.1"/>
    </source>
</evidence>
<feature type="compositionally biased region" description="Basic and acidic residues" evidence="2">
    <location>
        <begin position="109"/>
        <end position="122"/>
    </location>
</feature>
<gene>
    <name evidence="3" type="ORF">PPACK8108_LOCUS15116</name>
</gene>
<proteinExistence type="predicted"/>
<dbReference type="EMBL" id="CALTRL010003990">
    <property type="protein sequence ID" value="CAH7682285.1"/>
    <property type="molecule type" value="Genomic_DNA"/>
</dbReference>
<protein>
    <submittedName>
        <fullName evidence="3">Uncharacterized protein</fullName>
    </submittedName>
</protein>
<keyword evidence="1" id="KW-0175">Coiled coil</keyword>
<evidence type="ECO:0000256" key="2">
    <source>
        <dbReference type="SAM" id="MobiDB-lite"/>
    </source>
</evidence>
<sequence>MERELVENSALELLAKQFEVEIKSLIKELEEKRENLQEDKDDDEEITLNQRRLKRINNRLNRGTITGRNSKSLDEHSSRTLYFHEKLEMKIEAESKRTKTRLGNLELGIGKKTESKNPRTEQGEQENQESDGAMGSQNCTGAHSIQNSSIFTQSLPPINNHLKAHGITPMC</sequence>